<dbReference type="Proteomes" id="UP000276776">
    <property type="component" value="Unassembled WGS sequence"/>
</dbReference>
<keyword evidence="1" id="KW-0812">Transmembrane</keyword>
<accession>A0A0N5CYL9</accession>
<reference evidence="4" key="1">
    <citation type="submission" date="2017-02" db="UniProtKB">
        <authorList>
            <consortium name="WormBaseParasite"/>
        </authorList>
    </citation>
    <scope>IDENTIFICATION</scope>
</reference>
<keyword evidence="3" id="KW-1185">Reference proteome</keyword>
<dbReference type="AlphaFoldDB" id="A0A0N5CYL9"/>
<dbReference type="WBParaSite" id="TCLT_0000554801-mRNA-1">
    <property type="protein sequence ID" value="TCLT_0000554801-mRNA-1"/>
    <property type="gene ID" value="TCLT_0000554801"/>
</dbReference>
<keyword evidence="1" id="KW-0472">Membrane</keyword>
<keyword evidence="1" id="KW-1133">Transmembrane helix</keyword>
<evidence type="ECO:0000256" key="1">
    <source>
        <dbReference type="SAM" id="Phobius"/>
    </source>
</evidence>
<sequence length="99" mass="11740">MKYLSNLSIYTASHSWRYLVGNPLKSNFIMTYLPISSYLFLVLIENTEYLHSSKNFMRIRELFFLLCGIFQENQSRNKFHSDPMRSWASGHSFADFLNN</sequence>
<evidence type="ECO:0000313" key="2">
    <source>
        <dbReference type="EMBL" id="VDN02795.1"/>
    </source>
</evidence>
<feature type="transmembrane region" description="Helical" evidence="1">
    <location>
        <begin position="29"/>
        <end position="50"/>
    </location>
</feature>
<proteinExistence type="predicted"/>
<name>A0A0N5CYL9_THECL</name>
<protein>
    <submittedName>
        <fullName evidence="4">Ovule protein</fullName>
    </submittedName>
</protein>
<organism evidence="4">
    <name type="scientific">Thelazia callipaeda</name>
    <name type="common">Oriental eyeworm</name>
    <name type="synonym">Parasitic nematode</name>
    <dbReference type="NCBI Taxonomy" id="103827"/>
    <lineage>
        <taxon>Eukaryota</taxon>
        <taxon>Metazoa</taxon>
        <taxon>Ecdysozoa</taxon>
        <taxon>Nematoda</taxon>
        <taxon>Chromadorea</taxon>
        <taxon>Rhabditida</taxon>
        <taxon>Spirurina</taxon>
        <taxon>Spiruromorpha</taxon>
        <taxon>Thelazioidea</taxon>
        <taxon>Thelaziidae</taxon>
        <taxon>Thelazia</taxon>
    </lineage>
</organism>
<evidence type="ECO:0000313" key="4">
    <source>
        <dbReference type="WBParaSite" id="TCLT_0000554801-mRNA-1"/>
    </source>
</evidence>
<reference evidence="2 3" key="2">
    <citation type="submission" date="2018-11" db="EMBL/GenBank/DDBJ databases">
        <authorList>
            <consortium name="Pathogen Informatics"/>
        </authorList>
    </citation>
    <scope>NUCLEOTIDE SEQUENCE [LARGE SCALE GENOMIC DNA]</scope>
</reference>
<dbReference type="EMBL" id="UYYF01004346">
    <property type="protein sequence ID" value="VDN02795.1"/>
    <property type="molecule type" value="Genomic_DNA"/>
</dbReference>
<gene>
    <name evidence="2" type="ORF">TCLT_LOCUS5537</name>
</gene>
<evidence type="ECO:0000313" key="3">
    <source>
        <dbReference type="Proteomes" id="UP000276776"/>
    </source>
</evidence>